<evidence type="ECO:0000313" key="11">
    <source>
        <dbReference type="EMBL" id="EFR43332.1"/>
    </source>
</evidence>
<reference evidence="11 12" key="1">
    <citation type="submission" date="2010-11" db="EMBL/GenBank/DDBJ databases">
        <authorList>
            <person name="Durkin A.S."/>
            <person name="Madupu R."/>
            <person name="Torralba M."/>
            <person name="Gillis M."/>
            <person name="Methe B."/>
            <person name="Sutton G."/>
            <person name="Nelson K.E."/>
        </authorList>
    </citation>
    <scope>NUCLEOTIDE SEQUENCE [LARGE SCALE GENOMIC DNA]</scope>
    <source>
        <strain evidence="11 12">UPII 345-E</strain>
    </source>
</reference>
<dbReference type="GO" id="GO:0006817">
    <property type="term" value="P:phosphate ion transport"/>
    <property type="evidence" value="ECO:0007669"/>
    <property type="project" value="UniProtKB-KW"/>
</dbReference>
<evidence type="ECO:0000256" key="6">
    <source>
        <dbReference type="ARBA" id="ARBA00022989"/>
    </source>
</evidence>
<dbReference type="CDD" id="cd06261">
    <property type="entry name" value="TM_PBP2"/>
    <property type="match status" value="1"/>
</dbReference>
<dbReference type="InterPro" id="IPR011864">
    <property type="entry name" value="Phosphate_PstC"/>
</dbReference>
<comment type="subcellular location">
    <subcellularLocation>
        <location evidence="1 8">Cell membrane</location>
        <topology evidence="1 8">Multi-pass membrane protein</topology>
    </subcellularLocation>
</comment>
<name>E4L796_9FIRM</name>
<feature type="transmembrane region" description="Helical" evidence="8">
    <location>
        <begin position="111"/>
        <end position="136"/>
    </location>
</feature>
<comment type="function">
    <text evidence="9">Part of the binding-protein-dependent transport system for phosphate; probably responsible for the translocation of the substrate across the membrane.</text>
</comment>
<feature type="transmembrane region" description="Helical" evidence="8">
    <location>
        <begin position="263"/>
        <end position="286"/>
    </location>
</feature>
<dbReference type="GO" id="GO:0005886">
    <property type="term" value="C:plasma membrane"/>
    <property type="evidence" value="ECO:0007669"/>
    <property type="project" value="UniProtKB-SubCell"/>
</dbReference>
<feature type="transmembrane region" description="Helical" evidence="8">
    <location>
        <begin position="148"/>
        <end position="171"/>
    </location>
</feature>
<evidence type="ECO:0000256" key="1">
    <source>
        <dbReference type="ARBA" id="ARBA00004651"/>
    </source>
</evidence>
<dbReference type="Pfam" id="PF00528">
    <property type="entry name" value="BPD_transp_1"/>
    <property type="match status" value="1"/>
</dbReference>
<evidence type="ECO:0000259" key="10">
    <source>
        <dbReference type="PROSITE" id="PS50928"/>
    </source>
</evidence>
<protein>
    <recommendedName>
        <fullName evidence="9">Phosphate transport system permease protein</fullName>
    </recommendedName>
</protein>
<dbReference type="SUPFAM" id="SSF161098">
    <property type="entry name" value="MetI-like"/>
    <property type="match status" value="1"/>
</dbReference>
<evidence type="ECO:0000256" key="9">
    <source>
        <dbReference type="RuleBase" id="RU363054"/>
    </source>
</evidence>
<dbReference type="EMBL" id="AENT01000001">
    <property type="protein sequence ID" value="EFR43332.1"/>
    <property type="molecule type" value="Genomic_DNA"/>
</dbReference>
<dbReference type="InterPro" id="IPR051124">
    <property type="entry name" value="Phosphate_Transport_Permease"/>
</dbReference>
<keyword evidence="7 8" id="KW-0472">Membrane</keyword>
<feature type="transmembrane region" description="Helical" evidence="8">
    <location>
        <begin position="192"/>
        <end position="213"/>
    </location>
</feature>
<feature type="domain" description="ABC transmembrane type-1" evidence="10">
    <location>
        <begin position="72"/>
        <end position="283"/>
    </location>
</feature>
<evidence type="ECO:0000256" key="7">
    <source>
        <dbReference type="ARBA" id="ARBA00023136"/>
    </source>
</evidence>
<keyword evidence="9" id="KW-0592">Phosphate transport</keyword>
<evidence type="ECO:0000256" key="2">
    <source>
        <dbReference type="ARBA" id="ARBA00007069"/>
    </source>
</evidence>
<dbReference type="NCBIfam" id="TIGR02138">
    <property type="entry name" value="phosphate_pstC"/>
    <property type="match status" value="1"/>
</dbReference>
<sequence>MLKREYLGKYISAVSASVLLILTIAVAASLLWNGTRLFTYFNHTIGEFIFSSAWNPSDTELGGGKVGASVFITGSVAVCLASVLMVAPFSIATALYISVTDKKNGEKYIKPMIGIFAGIPSVVYGWTALTVLVPFIRDIFNLPTGQTVLAASIVLAMMIFPTVTAVIADAFKNVPPKYIEGAYGLGATRWQMIYSILIPSASSGIVTGFVLGLTRAFGEALAVSMVIGKMRIIPDSILSPAVNLTTAIASDMGGATAGGELSYALWSMALLLFCISMFFVIIIHMLHRKDNK</sequence>
<dbReference type="RefSeq" id="WP_007553661.1">
    <property type="nucleotide sequence ID" value="NZ_AENT01000001.1"/>
</dbReference>
<accession>E4L796</accession>
<dbReference type="eggNOG" id="COG0573">
    <property type="taxonomic scope" value="Bacteria"/>
</dbReference>
<dbReference type="GO" id="GO:0005315">
    <property type="term" value="F:phosphate transmembrane transporter activity"/>
    <property type="evidence" value="ECO:0007669"/>
    <property type="project" value="InterPro"/>
</dbReference>
<dbReference type="OrthoDB" id="9785113at2"/>
<comment type="similarity">
    <text evidence="2 9">Belongs to the binding-protein-dependent transport system permease family. CysTW subfamily.</text>
</comment>
<dbReference type="Gene3D" id="1.10.3720.10">
    <property type="entry name" value="MetI-like"/>
    <property type="match status" value="1"/>
</dbReference>
<evidence type="ECO:0000313" key="12">
    <source>
        <dbReference type="Proteomes" id="UP000004594"/>
    </source>
</evidence>
<comment type="caution">
    <text evidence="11">The sequence shown here is derived from an EMBL/GenBank/DDBJ whole genome shotgun (WGS) entry which is preliminary data.</text>
</comment>
<keyword evidence="4 9" id="KW-1003">Cell membrane</keyword>
<keyword evidence="3 8" id="KW-0813">Transport</keyword>
<dbReference type="AlphaFoldDB" id="E4L796"/>
<dbReference type="PROSITE" id="PS50928">
    <property type="entry name" value="ABC_TM1"/>
    <property type="match status" value="1"/>
</dbReference>
<evidence type="ECO:0000256" key="8">
    <source>
        <dbReference type="RuleBase" id="RU363032"/>
    </source>
</evidence>
<keyword evidence="6 8" id="KW-1133">Transmembrane helix</keyword>
<organism evidence="11 12">
    <name type="scientific">Dialister micraerophilus UPII 345-E</name>
    <dbReference type="NCBI Taxonomy" id="910314"/>
    <lineage>
        <taxon>Bacteria</taxon>
        <taxon>Bacillati</taxon>
        <taxon>Bacillota</taxon>
        <taxon>Negativicutes</taxon>
        <taxon>Veillonellales</taxon>
        <taxon>Veillonellaceae</taxon>
        <taxon>Dialister</taxon>
    </lineage>
</organism>
<dbReference type="InterPro" id="IPR035906">
    <property type="entry name" value="MetI-like_sf"/>
</dbReference>
<evidence type="ECO:0000256" key="3">
    <source>
        <dbReference type="ARBA" id="ARBA00022448"/>
    </source>
</evidence>
<evidence type="ECO:0000256" key="5">
    <source>
        <dbReference type="ARBA" id="ARBA00022692"/>
    </source>
</evidence>
<dbReference type="InterPro" id="IPR000515">
    <property type="entry name" value="MetI-like"/>
</dbReference>
<feature type="transmembrane region" description="Helical" evidence="8">
    <location>
        <begin position="66"/>
        <end position="99"/>
    </location>
</feature>
<feature type="transmembrane region" description="Helical" evidence="8">
    <location>
        <begin position="12"/>
        <end position="32"/>
    </location>
</feature>
<proteinExistence type="inferred from homology"/>
<gene>
    <name evidence="11" type="primary">pstC</name>
    <name evidence="11" type="ORF">HMPREF9220_1244</name>
</gene>
<dbReference type="PANTHER" id="PTHR30425">
    <property type="entry name" value="PHOSPHATE TRANSPORT SYSTEM PERMEASE PROTEIN PST"/>
    <property type="match status" value="1"/>
</dbReference>
<keyword evidence="5 8" id="KW-0812">Transmembrane</keyword>
<dbReference type="PANTHER" id="PTHR30425:SF2">
    <property type="entry name" value="ABC TRANSPORTER PERMEASE PROTEIN YQGH-RELATED"/>
    <property type="match status" value="1"/>
</dbReference>
<dbReference type="Proteomes" id="UP000004594">
    <property type="component" value="Unassembled WGS sequence"/>
</dbReference>
<evidence type="ECO:0000256" key="4">
    <source>
        <dbReference type="ARBA" id="ARBA00022475"/>
    </source>
</evidence>